<sequence>DPLLAAPGPGAPARPATPHGDAAVLRRPAAAAAERPGGAQPDRLHRGCVAGPRLGGAARATGPAGRPRRLPLRDDVERQGPALAGRAAARRPGGGRHRAGAGAVRRRAGRRPPVDRPGLGRPDRPRRAAGHPPRGRAAGRPARRAAAPRRPVAVRLQERQAPGEPGLPARGAPGRGQAAPPGARRARGASLAAAGPPPARALPPDDLSDGAARGALVAPGVRRRV</sequence>
<proteinExistence type="predicted"/>
<dbReference type="AlphaFoldDB" id="A0A6J4N7T7"/>
<reference evidence="2" key="1">
    <citation type="submission" date="2020-02" db="EMBL/GenBank/DDBJ databases">
        <authorList>
            <person name="Meier V. D."/>
        </authorList>
    </citation>
    <scope>NUCLEOTIDE SEQUENCE</scope>
    <source>
        <strain evidence="2">AVDCRST_MAG32</strain>
    </source>
</reference>
<name>A0A6J4N7T7_9ACTN</name>
<evidence type="ECO:0000313" key="2">
    <source>
        <dbReference type="EMBL" id="CAA9377399.1"/>
    </source>
</evidence>
<dbReference type="EMBL" id="CADCUM010000063">
    <property type="protein sequence ID" value="CAA9377399.1"/>
    <property type="molecule type" value="Genomic_DNA"/>
</dbReference>
<feature type="region of interest" description="Disordered" evidence="1">
    <location>
        <begin position="1"/>
        <end position="225"/>
    </location>
</feature>
<feature type="non-terminal residue" evidence="2">
    <location>
        <position position="1"/>
    </location>
</feature>
<feature type="non-terminal residue" evidence="2">
    <location>
        <position position="225"/>
    </location>
</feature>
<feature type="compositionally biased region" description="Low complexity" evidence="1">
    <location>
        <begin position="50"/>
        <end position="65"/>
    </location>
</feature>
<feature type="compositionally biased region" description="Low complexity" evidence="1">
    <location>
        <begin position="80"/>
        <end position="91"/>
    </location>
</feature>
<protein>
    <submittedName>
        <fullName evidence="2">Uncharacterized protein</fullName>
    </submittedName>
</protein>
<feature type="compositionally biased region" description="Low complexity" evidence="1">
    <location>
        <begin position="162"/>
        <end position="194"/>
    </location>
</feature>
<evidence type="ECO:0000256" key="1">
    <source>
        <dbReference type="SAM" id="MobiDB-lite"/>
    </source>
</evidence>
<feature type="compositionally biased region" description="Basic residues" evidence="1">
    <location>
        <begin position="93"/>
        <end position="110"/>
    </location>
</feature>
<accession>A0A6J4N7T7</accession>
<organism evidence="2">
    <name type="scientific">uncultured Nocardioides sp</name>
    <dbReference type="NCBI Taxonomy" id="198441"/>
    <lineage>
        <taxon>Bacteria</taxon>
        <taxon>Bacillati</taxon>
        <taxon>Actinomycetota</taxon>
        <taxon>Actinomycetes</taxon>
        <taxon>Propionibacteriales</taxon>
        <taxon>Nocardioidaceae</taxon>
        <taxon>Nocardioides</taxon>
        <taxon>environmental samples</taxon>
    </lineage>
</organism>
<feature type="compositionally biased region" description="Low complexity" evidence="1">
    <location>
        <begin position="1"/>
        <end position="41"/>
    </location>
</feature>
<gene>
    <name evidence="2" type="ORF">AVDCRST_MAG32-1322</name>
</gene>
<feature type="compositionally biased region" description="Low complexity" evidence="1">
    <location>
        <begin position="130"/>
        <end position="140"/>
    </location>
</feature>